<dbReference type="EMBL" id="CABPRJ010001972">
    <property type="protein sequence ID" value="VVC42659.1"/>
    <property type="molecule type" value="Genomic_DNA"/>
</dbReference>
<feature type="compositionally biased region" description="Basic and acidic residues" evidence="1">
    <location>
        <begin position="293"/>
        <end position="303"/>
    </location>
</feature>
<gene>
    <name evidence="2" type="ORF">CINCED_3A013122</name>
</gene>
<dbReference type="OrthoDB" id="6628045at2759"/>
<reference evidence="2 3" key="1">
    <citation type="submission" date="2019-08" db="EMBL/GenBank/DDBJ databases">
        <authorList>
            <person name="Alioto T."/>
            <person name="Alioto T."/>
            <person name="Gomez Garrido J."/>
        </authorList>
    </citation>
    <scope>NUCLEOTIDE SEQUENCE [LARGE SCALE GENOMIC DNA]</scope>
</reference>
<feature type="compositionally biased region" description="Basic and acidic residues" evidence="1">
    <location>
        <begin position="117"/>
        <end position="131"/>
    </location>
</feature>
<feature type="compositionally biased region" description="Polar residues" evidence="1">
    <location>
        <begin position="38"/>
        <end position="47"/>
    </location>
</feature>
<evidence type="ECO:0000256" key="1">
    <source>
        <dbReference type="SAM" id="MobiDB-lite"/>
    </source>
</evidence>
<evidence type="ECO:0000313" key="3">
    <source>
        <dbReference type="Proteomes" id="UP000325440"/>
    </source>
</evidence>
<feature type="region of interest" description="Disordered" evidence="1">
    <location>
        <begin position="1"/>
        <end position="159"/>
    </location>
</feature>
<dbReference type="Proteomes" id="UP000325440">
    <property type="component" value="Unassembled WGS sequence"/>
</dbReference>
<dbReference type="AlphaFoldDB" id="A0A5E4ND68"/>
<feature type="compositionally biased region" description="Polar residues" evidence="1">
    <location>
        <begin position="77"/>
        <end position="105"/>
    </location>
</feature>
<feature type="compositionally biased region" description="Basic and acidic residues" evidence="1">
    <location>
        <begin position="143"/>
        <end position="156"/>
    </location>
</feature>
<organism evidence="2 3">
    <name type="scientific">Cinara cedri</name>
    <dbReference type="NCBI Taxonomy" id="506608"/>
    <lineage>
        <taxon>Eukaryota</taxon>
        <taxon>Metazoa</taxon>
        <taxon>Ecdysozoa</taxon>
        <taxon>Arthropoda</taxon>
        <taxon>Hexapoda</taxon>
        <taxon>Insecta</taxon>
        <taxon>Pterygota</taxon>
        <taxon>Neoptera</taxon>
        <taxon>Paraneoptera</taxon>
        <taxon>Hemiptera</taxon>
        <taxon>Sternorrhyncha</taxon>
        <taxon>Aphidomorpha</taxon>
        <taxon>Aphidoidea</taxon>
        <taxon>Aphididae</taxon>
        <taxon>Lachninae</taxon>
        <taxon>Cinara</taxon>
    </lineage>
</organism>
<evidence type="ECO:0000313" key="2">
    <source>
        <dbReference type="EMBL" id="VVC42659.1"/>
    </source>
</evidence>
<feature type="compositionally biased region" description="Basic and acidic residues" evidence="1">
    <location>
        <begin position="56"/>
        <end position="72"/>
    </location>
</feature>
<sequence>MERDGASPPEKIIKFQVNQNAGRSEMSPSCAFDVYPDSQFTDSSQSALGKKVRQQRYREQHREELKQLEAERRKSKQNVPFQPTTSCSDFNSTEHVPHNENSSENVDMKSARKKERQQKYRELHREQLKQREAKRRKSQKNVQQREYDSEEAERMESQQYVQSIASNSNSDNVQQGNIQHLEITQNDNVDDMTDRGRKPVLDHDHVYNILENNKLNLFEDGVLKPYTDHVWTTICKQLGNKCIPKTLYISVFQDRHDYHSKLKKSLNIFSTNNDSFDNSSEKSSDNNSEDETNSEKDDEENKKKQFNLSIPYEKYLKFESIIIPYKRKDRFRVYDVLKQNTWTDIINDVLLEKYNLPCNFIYKRSVVSLDKTRSKYFIKFYATCKDKGCKLFGSADKQPQPRQPLLLNILANDTRGQELQHVTKRPLKRTKRQTVGKQLSTDLACNWRRNNTSSMQFGQISPPNLYNNEILRKTKQQFKDKSLGITEKCPIQSLVEFKNNSQFSGSIHSIGIDPVLVHYWRTRQLIIYKDFTKTYCRLSIDATGGLIKRFKRSSLNLTSSHIFLYEAVVNTGYGQIPVSQMISERQDTLSIHNWLARWLNSGTKIPDETVCDYSTALLGAITRTFCSGLTLRCYAEKCFRVITENPEKLPQCHIRIDIAHMIKIFCRNKHLSGIKNKQLKQFYIRGIRLLLLSCKIDEFREILIALLTTMMSETNGLDEANNVTPSEASKNKILNLIKGITLNDINGEEIEENKENYITESDDEDGESEGITEFLRTIKEESLYNSKVIGTSLSGYWAPNLAKDILRVCKDFPLWTNVMKISFNSTYDTPTSASVESDFGQFLNLYKLSCFNVYHISSEHDM</sequence>
<accession>A0A5E4ND68</accession>
<keyword evidence="3" id="KW-1185">Reference proteome</keyword>
<proteinExistence type="predicted"/>
<feature type="region of interest" description="Disordered" evidence="1">
    <location>
        <begin position="275"/>
        <end position="303"/>
    </location>
</feature>
<protein>
    <submittedName>
        <fullName evidence="2">Armadillo-like helical</fullName>
    </submittedName>
</protein>
<name>A0A5E4ND68_9HEMI</name>